<evidence type="ECO:0000256" key="7">
    <source>
        <dbReference type="SAM" id="Phobius"/>
    </source>
</evidence>
<evidence type="ECO:0000256" key="6">
    <source>
        <dbReference type="ARBA" id="ARBA00038166"/>
    </source>
</evidence>
<evidence type="ECO:0000256" key="5">
    <source>
        <dbReference type="ARBA" id="ARBA00023180"/>
    </source>
</evidence>
<feature type="transmembrane region" description="Helical" evidence="7">
    <location>
        <begin position="331"/>
        <end position="347"/>
    </location>
</feature>
<evidence type="ECO:0000256" key="3">
    <source>
        <dbReference type="ARBA" id="ARBA00022989"/>
    </source>
</evidence>
<feature type="transmembrane region" description="Helical" evidence="7">
    <location>
        <begin position="288"/>
        <end position="310"/>
    </location>
</feature>
<keyword evidence="3 7" id="KW-1133">Transmembrane helix</keyword>
<keyword evidence="2 7" id="KW-0812">Transmembrane</keyword>
<feature type="domain" description="Amino acid transporter transmembrane" evidence="8">
    <location>
        <begin position="72"/>
        <end position="397"/>
    </location>
</feature>
<gene>
    <name evidence="11" type="ORF">g.35244</name>
    <name evidence="9" type="ORF">g.35245</name>
    <name evidence="10" type="ORF">g.35246</name>
</gene>
<dbReference type="Pfam" id="PF01490">
    <property type="entry name" value="Aa_trans"/>
    <property type="match status" value="1"/>
</dbReference>
<reference evidence="9" key="1">
    <citation type="submission" date="2015-12" db="EMBL/GenBank/DDBJ databases">
        <title>De novo transcriptome assembly of four potential Pierce s Disease insect vectors from Arizona vineyards.</title>
        <authorList>
            <person name="Tassone E.E."/>
        </authorList>
    </citation>
    <scope>NUCLEOTIDE SEQUENCE</scope>
</reference>
<dbReference type="InterPro" id="IPR013057">
    <property type="entry name" value="AA_transpt_TM"/>
</dbReference>
<feature type="transmembrane region" description="Helical" evidence="7">
    <location>
        <begin position="247"/>
        <end position="268"/>
    </location>
</feature>
<dbReference type="EMBL" id="GEDC01013940">
    <property type="protein sequence ID" value="JAS23358.1"/>
    <property type="molecule type" value="Transcribed_RNA"/>
</dbReference>
<dbReference type="PANTHER" id="PTHR16189:SF0">
    <property type="entry name" value="TRANSMEMBRANE PROTEIN 104"/>
    <property type="match status" value="1"/>
</dbReference>
<organism evidence="9">
    <name type="scientific">Clastoptera arizonana</name>
    <name type="common">Arizona spittle bug</name>
    <dbReference type="NCBI Taxonomy" id="38151"/>
    <lineage>
        <taxon>Eukaryota</taxon>
        <taxon>Metazoa</taxon>
        <taxon>Ecdysozoa</taxon>
        <taxon>Arthropoda</taxon>
        <taxon>Hexapoda</taxon>
        <taxon>Insecta</taxon>
        <taxon>Pterygota</taxon>
        <taxon>Neoptera</taxon>
        <taxon>Paraneoptera</taxon>
        <taxon>Hemiptera</taxon>
        <taxon>Auchenorrhyncha</taxon>
        <taxon>Cercopoidea</taxon>
        <taxon>Clastopteridae</taxon>
        <taxon>Clastoptera</taxon>
    </lineage>
</organism>
<accession>A0A1B6CQ68</accession>
<protein>
    <recommendedName>
        <fullName evidence="8">Amino acid transporter transmembrane domain-containing protein</fullName>
    </recommendedName>
</protein>
<evidence type="ECO:0000256" key="1">
    <source>
        <dbReference type="ARBA" id="ARBA00004141"/>
    </source>
</evidence>
<dbReference type="EMBL" id="GEDC01021758">
    <property type="protein sequence ID" value="JAS15540.1"/>
    <property type="molecule type" value="Transcribed_RNA"/>
</dbReference>
<dbReference type="EMBL" id="GEDC01018022">
    <property type="protein sequence ID" value="JAS19276.1"/>
    <property type="molecule type" value="Transcribed_RNA"/>
</dbReference>
<comment type="subcellular location">
    <subcellularLocation>
        <location evidence="1">Membrane</location>
        <topology evidence="1">Multi-pass membrane protein</topology>
    </subcellularLocation>
</comment>
<feature type="transmembrane region" description="Helical" evidence="7">
    <location>
        <begin position="174"/>
        <end position="192"/>
    </location>
</feature>
<evidence type="ECO:0000313" key="10">
    <source>
        <dbReference type="EMBL" id="JAS19276.1"/>
    </source>
</evidence>
<keyword evidence="5" id="KW-0325">Glycoprotein</keyword>
<dbReference type="AlphaFoldDB" id="A0A1B6CQ68"/>
<evidence type="ECO:0000259" key="8">
    <source>
        <dbReference type="Pfam" id="PF01490"/>
    </source>
</evidence>
<evidence type="ECO:0000256" key="4">
    <source>
        <dbReference type="ARBA" id="ARBA00023136"/>
    </source>
</evidence>
<keyword evidence="4 7" id="KW-0472">Membrane</keyword>
<sequence>MATTNAILKWSRIKQLKRVSHYLCMGIQTQDSESENEPSTSERDPLFRSGYLTHFPSQPRIFYTIDDKVEVGEMAGVLFSRAGRLLFFICFSLYLFGDLSIYAVAIGKSLVDAVCSFENMTDPLPLNATKCWPDLPYTRQDAYRGFLVCFLLIFGPFAFFNVQKTKYLQLITSCTRWLAFITMITLAIRRLLDPSLPHGQPKSVVVSGFPTLLGSCIYSFMCHHSLPSLLSPISNKTGLFRILAADYILVMTFYIVLAVSAVFSFPQLQPLYTLNFVPEIGNRDAMEIVDYFLMLFPVLTLTASFPVIVVTLRNNLQAILAPHSSWYYRQILMPLLAVIPPVLLAMMTDNLDILVGVTGSYAGAGIQYLIPAFLVLSARSIKPNELRSLPNNFASPFLSKFWPILVICWALICIIFVTFNIVKKYMNLF</sequence>
<dbReference type="GO" id="GO:0016020">
    <property type="term" value="C:membrane"/>
    <property type="evidence" value="ECO:0007669"/>
    <property type="project" value="UniProtKB-SubCell"/>
</dbReference>
<dbReference type="PANTHER" id="PTHR16189">
    <property type="entry name" value="TRANSMEMBRANE PROTEIN 104-RELATED"/>
    <property type="match status" value="1"/>
</dbReference>
<evidence type="ECO:0000313" key="9">
    <source>
        <dbReference type="EMBL" id="JAS15540.1"/>
    </source>
</evidence>
<feature type="transmembrane region" description="Helical" evidence="7">
    <location>
        <begin position="85"/>
        <end position="106"/>
    </location>
</feature>
<comment type="similarity">
    <text evidence="6">Belongs to the TMEM104 family.</text>
</comment>
<name>A0A1B6CQ68_9HEMI</name>
<feature type="transmembrane region" description="Helical" evidence="7">
    <location>
        <begin position="204"/>
        <end position="226"/>
    </location>
</feature>
<evidence type="ECO:0000256" key="2">
    <source>
        <dbReference type="ARBA" id="ARBA00022692"/>
    </source>
</evidence>
<feature type="transmembrane region" description="Helical" evidence="7">
    <location>
        <begin position="353"/>
        <end position="376"/>
    </location>
</feature>
<feature type="transmembrane region" description="Helical" evidence="7">
    <location>
        <begin position="397"/>
        <end position="422"/>
    </location>
</feature>
<feature type="transmembrane region" description="Helical" evidence="7">
    <location>
        <begin position="142"/>
        <end position="162"/>
    </location>
</feature>
<evidence type="ECO:0000313" key="11">
    <source>
        <dbReference type="EMBL" id="JAS23358.1"/>
    </source>
</evidence>
<proteinExistence type="inferred from homology"/>